<name>A0ABN3QVT0_9ACTN</name>
<accession>A0ABN3QVT0</accession>
<evidence type="ECO:0008006" key="4">
    <source>
        <dbReference type="Google" id="ProtNLM"/>
    </source>
</evidence>
<sequence>MDSQPLRLPSPPGRAGRRRGGTEWPRIAKTVAVRESSKPHGSLSLRGDISYVDLNVVARAHKTRGGITWA</sequence>
<evidence type="ECO:0000313" key="3">
    <source>
        <dbReference type="Proteomes" id="UP001501509"/>
    </source>
</evidence>
<feature type="region of interest" description="Disordered" evidence="1">
    <location>
        <begin position="1"/>
        <end position="23"/>
    </location>
</feature>
<comment type="caution">
    <text evidence="2">The sequence shown here is derived from an EMBL/GenBank/DDBJ whole genome shotgun (WGS) entry which is preliminary data.</text>
</comment>
<proteinExistence type="predicted"/>
<gene>
    <name evidence="2" type="ORF">GCM10010411_89950</name>
</gene>
<keyword evidence="3" id="KW-1185">Reference proteome</keyword>
<reference evidence="2 3" key="1">
    <citation type="journal article" date="2019" name="Int. J. Syst. Evol. Microbiol.">
        <title>The Global Catalogue of Microorganisms (GCM) 10K type strain sequencing project: providing services to taxonomists for standard genome sequencing and annotation.</title>
        <authorList>
            <consortium name="The Broad Institute Genomics Platform"/>
            <consortium name="The Broad Institute Genome Sequencing Center for Infectious Disease"/>
            <person name="Wu L."/>
            <person name="Ma J."/>
        </authorList>
    </citation>
    <scope>NUCLEOTIDE SEQUENCE [LARGE SCALE GENOMIC DNA]</scope>
    <source>
        <strain evidence="2 3">JCM 6833</strain>
    </source>
</reference>
<protein>
    <recommendedName>
        <fullName evidence="4">Transposase</fullName>
    </recommendedName>
</protein>
<evidence type="ECO:0000313" key="2">
    <source>
        <dbReference type="EMBL" id="GAA2636700.1"/>
    </source>
</evidence>
<dbReference type="RefSeq" id="WP_344548850.1">
    <property type="nucleotide sequence ID" value="NZ_BAAATD010000021.1"/>
</dbReference>
<dbReference type="Proteomes" id="UP001501509">
    <property type="component" value="Unassembled WGS sequence"/>
</dbReference>
<dbReference type="EMBL" id="BAAATD010000021">
    <property type="protein sequence ID" value="GAA2636700.1"/>
    <property type="molecule type" value="Genomic_DNA"/>
</dbReference>
<evidence type="ECO:0000256" key="1">
    <source>
        <dbReference type="SAM" id="MobiDB-lite"/>
    </source>
</evidence>
<organism evidence="2 3">
    <name type="scientific">Actinomadura fulvescens</name>
    <dbReference type="NCBI Taxonomy" id="46160"/>
    <lineage>
        <taxon>Bacteria</taxon>
        <taxon>Bacillati</taxon>
        <taxon>Actinomycetota</taxon>
        <taxon>Actinomycetes</taxon>
        <taxon>Streptosporangiales</taxon>
        <taxon>Thermomonosporaceae</taxon>
        <taxon>Actinomadura</taxon>
    </lineage>
</organism>